<dbReference type="PANTHER" id="PTHR22907:SF51">
    <property type="entry name" value="CUTICLIN-1"/>
    <property type="match status" value="1"/>
</dbReference>
<proteinExistence type="predicted"/>
<evidence type="ECO:0000313" key="4">
    <source>
        <dbReference type="Proteomes" id="UP000095283"/>
    </source>
</evidence>
<keyword evidence="1" id="KW-0732">Signal</keyword>
<dbReference type="InterPro" id="IPR051962">
    <property type="entry name" value="Cuticlin"/>
</dbReference>
<keyword evidence="2" id="KW-1133">Transmembrane helix</keyword>
<sequence>MIDVIMCVITALMFATGRSQVDHQLIAAPSQHDWISLHRPFLAIKLAISCCGYAMLRLYLVCILVGLAKAIPVDNGVEGEPEVECGPTAITECRNDEGGRQVAGIELPFDSCNTARTRSLNPRGVFVSTTVVVPMPICRYEILDGGPSGQPIQFATIGQQVYHKWTCDSETTDTFCAVVHSCTVDDGNGDTVQILNEDGCYQVMLLCILLIFNFRSQLFYQCQISISIKQHGASGGTGTSGAAAASNTPAAAVAAGAAQLRLLKKRDAGMDATLDVRAELNAIDITDQLVSLKRLIKLTKDVRDYMCIYFPFIYVIALQDSLPSSLRNVQSSALMGSRFDSGICLSPLSFAGFLGLGTHTQYNEFCIYTKIDIIYALSIVLFIGVIYRVIKLVYFYPQC</sequence>
<evidence type="ECO:0000313" key="5">
    <source>
        <dbReference type="WBParaSite" id="Hba_11141"/>
    </source>
</evidence>
<dbReference type="SMART" id="SM00241">
    <property type="entry name" value="ZP"/>
    <property type="match status" value="1"/>
</dbReference>
<evidence type="ECO:0000256" key="2">
    <source>
        <dbReference type="SAM" id="Phobius"/>
    </source>
</evidence>
<reference evidence="5" key="1">
    <citation type="submission" date="2016-11" db="UniProtKB">
        <authorList>
            <consortium name="WormBaseParasite"/>
        </authorList>
    </citation>
    <scope>IDENTIFICATION</scope>
</reference>
<keyword evidence="2" id="KW-0472">Membrane</keyword>
<organism evidence="4 5">
    <name type="scientific">Heterorhabditis bacteriophora</name>
    <name type="common">Entomopathogenic nematode worm</name>
    <dbReference type="NCBI Taxonomy" id="37862"/>
    <lineage>
        <taxon>Eukaryota</taxon>
        <taxon>Metazoa</taxon>
        <taxon>Ecdysozoa</taxon>
        <taxon>Nematoda</taxon>
        <taxon>Chromadorea</taxon>
        <taxon>Rhabditida</taxon>
        <taxon>Rhabditina</taxon>
        <taxon>Rhabditomorpha</taxon>
        <taxon>Strongyloidea</taxon>
        <taxon>Heterorhabditidae</taxon>
        <taxon>Heterorhabditis</taxon>
    </lineage>
</organism>
<dbReference type="Pfam" id="PF25301">
    <property type="entry name" value="CUT_C"/>
    <property type="match status" value="1"/>
</dbReference>
<evidence type="ECO:0000256" key="1">
    <source>
        <dbReference type="ARBA" id="ARBA00022729"/>
    </source>
</evidence>
<feature type="transmembrane region" description="Helical" evidence="2">
    <location>
        <begin position="371"/>
        <end position="390"/>
    </location>
</feature>
<evidence type="ECO:0000259" key="3">
    <source>
        <dbReference type="SMART" id="SM00241"/>
    </source>
</evidence>
<protein>
    <submittedName>
        <fullName evidence="5">ZP domain-containing protein</fullName>
    </submittedName>
</protein>
<dbReference type="InterPro" id="IPR001507">
    <property type="entry name" value="ZP_dom"/>
</dbReference>
<dbReference type="AlphaFoldDB" id="A0A1I7X0Q7"/>
<name>A0A1I7X0Q7_HETBA</name>
<accession>A0A1I7X0Q7</accession>
<dbReference type="Proteomes" id="UP000095283">
    <property type="component" value="Unplaced"/>
</dbReference>
<feature type="domain" description="ZP" evidence="3">
    <location>
        <begin position="61"/>
        <end position="247"/>
    </location>
</feature>
<dbReference type="WBParaSite" id="Hba_11141">
    <property type="protein sequence ID" value="Hba_11141"/>
    <property type="gene ID" value="Hba_11141"/>
</dbReference>
<keyword evidence="4" id="KW-1185">Reference proteome</keyword>
<keyword evidence="2" id="KW-0812">Transmembrane</keyword>
<dbReference type="PANTHER" id="PTHR22907">
    <property type="entry name" value="GH04558P"/>
    <property type="match status" value="1"/>
</dbReference>
<dbReference type="InterPro" id="IPR057475">
    <property type="entry name" value="CUT_C"/>
</dbReference>